<dbReference type="CDD" id="cd00084">
    <property type="entry name" value="HMG-box_SF"/>
    <property type="match status" value="1"/>
</dbReference>
<name>X1L4I2_9ZZZZ</name>
<dbReference type="AlphaFoldDB" id="X1L4I2"/>
<evidence type="ECO:0000313" key="1">
    <source>
        <dbReference type="EMBL" id="GAH97344.1"/>
    </source>
</evidence>
<reference evidence="1" key="1">
    <citation type="journal article" date="2014" name="Front. Microbiol.">
        <title>High frequency of phylogenetically diverse reductive dehalogenase-homologous genes in deep subseafloor sedimentary metagenomes.</title>
        <authorList>
            <person name="Kawai M."/>
            <person name="Futagami T."/>
            <person name="Toyoda A."/>
            <person name="Takaki Y."/>
            <person name="Nishi S."/>
            <person name="Hori S."/>
            <person name="Arai W."/>
            <person name="Tsubouchi T."/>
            <person name="Morono Y."/>
            <person name="Uchiyama I."/>
            <person name="Ito T."/>
            <person name="Fujiyama A."/>
            <person name="Inagaki F."/>
            <person name="Takami H."/>
        </authorList>
    </citation>
    <scope>NUCLEOTIDE SEQUENCE</scope>
    <source>
        <strain evidence="1">Expedition CK06-06</strain>
    </source>
</reference>
<gene>
    <name evidence="1" type="ORF">S03H2_69427</name>
</gene>
<proteinExistence type="predicted"/>
<feature type="non-terminal residue" evidence="1">
    <location>
        <position position="55"/>
    </location>
</feature>
<dbReference type="EMBL" id="BARU01045869">
    <property type="protein sequence ID" value="GAH97344.1"/>
    <property type="molecule type" value="Genomic_DNA"/>
</dbReference>
<protein>
    <submittedName>
        <fullName evidence="1">Uncharacterized protein</fullName>
    </submittedName>
</protein>
<organism evidence="1">
    <name type="scientific">marine sediment metagenome</name>
    <dbReference type="NCBI Taxonomy" id="412755"/>
    <lineage>
        <taxon>unclassified sequences</taxon>
        <taxon>metagenomes</taxon>
        <taxon>ecological metagenomes</taxon>
    </lineage>
</organism>
<comment type="caution">
    <text evidence="1">The sequence shown here is derived from an EMBL/GenBank/DDBJ whole genome shotgun (WGS) entry which is preliminary data.</text>
</comment>
<sequence length="55" mass="6315">MYQKCAALWHTLSADEKQEWESLATPKHMTGFAYWQSQCLRPNPGIYLPLQGGTM</sequence>
<accession>X1L4I2</accession>